<gene>
    <name evidence="3" type="ORF">SAMN06265373_1114</name>
</gene>
<keyword evidence="4" id="KW-1185">Reference proteome</keyword>
<evidence type="ECO:0000313" key="4">
    <source>
        <dbReference type="Proteomes" id="UP001157961"/>
    </source>
</evidence>
<evidence type="ECO:0000256" key="1">
    <source>
        <dbReference type="SAM" id="MobiDB-lite"/>
    </source>
</evidence>
<protein>
    <submittedName>
        <fullName evidence="3">Hint domain-containing protein</fullName>
    </submittedName>
</protein>
<reference evidence="3 4" key="1">
    <citation type="submission" date="2017-05" db="EMBL/GenBank/DDBJ databases">
        <authorList>
            <person name="Varghese N."/>
            <person name="Submissions S."/>
        </authorList>
    </citation>
    <scope>NUCLEOTIDE SEQUENCE [LARGE SCALE GENOMIC DNA]</scope>
    <source>
        <strain evidence="3 4">DSM 29734</strain>
    </source>
</reference>
<feature type="compositionally biased region" description="Polar residues" evidence="1">
    <location>
        <begin position="25"/>
        <end position="45"/>
    </location>
</feature>
<name>A0ABY1PID0_9RHOB</name>
<dbReference type="Pfam" id="PF13403">
    <property type="entry name" value="Hint_2"/>
    <property type="match status" value="1"/>
</dbReference>
<proteinExistence type="predicted"/>
<dbReference type="Gene3D" id="2.170.16.10">
    <property type="entry name" value="Hedgehog/Intein (Hint) domain"/>
    <property type="match status" value="1"/>
</dbReference>
<dbReference type="RefSeq" id="WP_283427795.1">
    <property type="nucleotide sequence ID" value="NZ_FXTY01000011.1"/>
</dbReference>
<organism evidence="3 4">
    <name type="scientific">Shimia sagamensis</name>
    <dbReference type="NCBI Taxonomy" id="1566352"/>
    <lineage>
        <taxon>Bacteria</taxon>
        <taxon>Pseudomonadati</taxon>
        <taxon>Pseudomonadota</taxon>
        <taxon>Alphaproteobacteria</taxon>
        <taxon>Rhodobacterales</taxon>
        <taxon>Roseobacteraceae</taxon>
    </lineage>
</organism>
<dbReference type="InterPro" id="IPR036844">
    <property type="entry name" value="Hint_dom_sf"/>
</dbReference>
<dbReference type="SUPFAM" id="SSF51294">
    <property type="entry name" value="Hedgehog/intein (Hint) domain"/>
    <property type="match status" value="1"/>
</dbReference>
<evidence type="ECO:0000259" key="2">
    <source>
        <dbReference type="Pfam" id="PF13403"/>
    </source>
</evidence>
<feature type="region of interest" description="Disordered" evidence="1">
    <location>
        <begin position="20"/>
        <end position="48"/>
    </location>
</feature>
<feature type="domain" description="Hedgehog/Intein (Hint)" evidence="2">
    <location>
        <begin position="90"/>
        <end position="233"/>
    </location>
</feature>
<dbReference type="Proteomes" id="UP001157961">
    <property type="component" value="Unassembled WGS sequence"/>
</dbReference>
<accession>A0ABY1PID0</accession>
<comment type="caution">
    <text evidence="3">The sequence shown here is derived from an EMBL/GenBank/DDBJ whole genome shotgun (WGS) entry which is preliminary data.</text>
</comment>
<evidence type="ECO:0000313" key="3">
    <source>
        <dbReference type="EMBL" id="SMP35092.1"/>
    </source>
</evidence>
<dbReference type="EMBL" id="FXTY01000011">
    <property type="protein sequence ID" value="SMP35092.1"/>
    <property type="molecule type" value="Genomic_DNA"/>
</dbReference>
<sequence length="288" mass="32109">MSRKQNPIIERFDRYLASIGHLSDPNDSQKSASTRQTMQKASSTDKGVAHVLGERGPNKVKEGQLANSGSCLDLNVLNSSLGEDENLSSCFTSGTQILTPIGELPIEDLEVGDSVITRDNGTIDICWIGRKNLTAEDLELNPHLYPILIEESSLANYLPDRDTWVSPQHRILFSCADAPLLFEEPEVLVEARHLTQLKGVRRAACDQVTYIYLMFERHELVLSNGLWSESLQPCLQSLGCMDDHQRTEVLELFPDLAADPSLSKYSSNYRSLNKFETDLLLTQGTSLL</sequence>
<dbReference type="InterPro" id="IPR028992">
    <property type="entry name" value="Hedgehog/Intein_dom"/>
</dbReference>